<sequence>MSEIVAASVRPLNLPLEGPIETALGTKREATNLLVTVETASGTTGYGEGSPIPMVTGETQAAAIETARAATEVLEGRDVRDYRALVGDVRSAFPGMVSALFAVETAILDAYCRERGIALAELFGGSPEPVETDQTIPIEEPATAAGKATAAVEAGFDHLKLKTGGDVGDDVERVAAVAEAVPDAALKVDANQGWTPKETVRFADRVADRGVELELIEQPVPADDVTGLAQTRELVGVPIAADEAVFTPADAVRVVREEAADVLNAKLGKSGPLAVGDIAAIARGADLDLMVGCMLESAVGIHTSAHVVAGTGAFSYVDLDGNRFLAEGIVEDSGPVHDIAGPGHGVTPDEQAAEQN</sequence>
<keyword evidence="5" id="KW-0413">Isomerase</keyword>
<dbReference type="Pfam" id="PF13378">
    <property type="entry name" value="MR_MLE_C"/>
    <property type="match status" value="1"/>
</dbReference>
<comment type="similarity">
    <text evidence="2">Belongs to the mandelate racemase/muconate lactonizing enzyme family.</text>
</comment>
<evidence type="ECO:0000256" key="5">
    <source>
        <dbReference type="ARBA" id="ARBA00023235"/>
    </source>
</evidence>
<dbReference type="InterPro" id="IPR036849">
    <property type="entry name" value="Enolase-like_C_sf"/>
</dbReference>
<dbReference type="GO" id="GO:0046872">
    <property type="term" value="F:metal ion binding"/>
    <property type="evidence" value="ECO:0007669"/>
    <property type="project" value="UniProtKB-KW"/>
</dbReference>
<dbReference type="GO" id="GO:0016854">
    <property type="term" value="F:racemase and epimerase activity"/>
    <property type="evidence" value="ECO:0007669"/>
    <property type="project" value="UniProtKB-ARBA"/>
</dbReference>
<evidence type="ECO:0000313" key="8">
    <source>
        <dbReference type="EMBL" id="MFC7078877.1"/>
    </source>
</evidence>
<dbReference type="InterPro" id="IPR029017">
    <property type="entry name" value="Enolase-like_N"/>
</dbReference>
<dbReference type="InterPro" id="IPR029065">
    <property type="entry name" value="Enolase_C-like"/>
</dbReference>
<name>A0ABD5WE89_9EURY</name>
<keyword evidence="4" id="KW-0460">Magnesium</keyword>
<dbReference type="Proteomes" id="UP001596407">
    <property type="component" value="Unassembled WGS sequence"/>
</dbReference>
<dbReference type="AlphaFoldDB" id="A0ABD5WE89"/>
<evidence type="ECO:0000256" key="2">
    <source>
        <dbReference type="ARBA" id="ARBA00008031"/>
    </source>
</evidence>
<comment type="caution">
    <text evidence="8">The sequence shown here is derived from an EMBL/GenBank/DDBJ whole genome shotgun (WGS) entry which is preliminary data.</text>
</comment>
<dbReference type="InterPro" id="IPR034603">
    <property type="entry name" value="Dipeptide_epimerase"/>
</dbReference>
<evidence type="ECO:0000256" key="1">
    <source>
        <dbReference type="ARBA" id="ARBA00001946"/>
    </source>
</evidence>
<reference evidence="8 9" key="1">
    <citation type="journal article" date="2019" name="Int. J. Syst. Evol. Microbiol.">
        <title>The Global Catalogue of Microorganisms (GCM) 10K type strain sequencing project: providing services to taxonomists for standard genome sequencing and annotation.</title>
        <authorList>
            <consortium name="The Broad Institute Genomics Platform"/>
            <consortium name="The Broad Institute Genome Sequencing Center for Infectious Disease"/>
            <person name="Wu L."/>
            <person name="Ma J."/>
        </authorList>
    </citation>
    <scope>NUCLEOTIDE SEQUENCE [LARGE SCALE GENOMIC DNA]</scope>
    <source>
        <strain evidence="8 9">DT72</strain>
    </source>
</reference>
<proteinExistence type="inferred from homology"/>
<comment type="cofactor">
    <cofactor evidence="1">
        <name>Mg(2+)</name>
        <dbReference type="ChEBI" id="CHEBI:18420"/>
    </cofactor>
</comment>
<dbReference type="RefSeq" id="WP_276282547.1">
    <property type="nucleotide sequence ID" value="NZ_CP119810.1"/>
</dbReference>
<gene>
    <name evidence="8" type="ORF">ACFQJ6_00750</name>
</gene>
<dbReference type="SFLD" id="SFLDS00001">
    <property type="entry name" value="Enolase"/>
    <property type="match status" value="1"/>
</dbReference>
<keyword evidence="9" id="KW-1185">Reference proteome</keyword>
<organism evidence="8 9">
    <name type="scientific">Halorussus caseinilyticus</name>
    <dbReference type="NCBI Taxonomy" id="3034025"/>
    <lineage>
        <taxon>Archaea</taxon>
        <taxon>Methanobacteriati</taxon>
        <taxon>Methanobacteriota</taxon>
        <taxon>Stenosarchaea group</taxon>
        <taxon>Halobacteria</taxon>
        <taxon>Halobacteriales</taxon>
        <taxon>Haladaptataceae</taxon>
        <taxon>Halorussus</taxon>
    </lineage>
</organism>
<accession>A0ABD5WE89</accession>
<dbReference type="CDD" id="cd03319">
    <property type="entry name" value="L-Ala-DL-Glu_epimerase"/>
    <property type="match status" value="1"/>
</dbReference>
<feature type="region of interest" description="Disordered" evidence="6">
    <location>
        <begin position="335"/>
        <end position="356"/>
    </location>
</feature>
<dbReference type="InterPro" id="IPR013341">
    <property type="entry name" value="Mandelate_racemase_N_dom"/>
</dbReference>
<feature type="domain" description="Mandelate racemase/muconate lactonizing enzyme C-terminal" evidence="7">
    <location>
        <begin position="141"/>
        <end position="238"/>
    </location>
</feature>
<dbReference type="GeneID" id="79305310"/>
<dbReference type="SMART" id="SM00922">
    <property type="entry name" value="MR_MLE"/>
    <property type="match status" value="1"/>
</dbReference>
<dbReference type="InterPro" id="IPR013342">
    <property type="entry name" value="Mandelate_racemase_C"/>
</dbReference>
<keyword evidence="3" id="KW-0479">Metal-binding</keyword>
<evidence type="ECO:0000256" key="4">
    <source>
        <dbReference type="ARBA" id="ARBA00022842"/>
    </source>
</evidence>
<dbReference type="SUPFAM" id="SSF51604">
    <property type="entry name" value="Enolase C-terminal domain-like"/>
    <property type="match status" value="1"/>
</dbReference>
<dbReference type="Gene3D" id="3.20.20.120">
    <property type="entry name" value="Enolase-like C-terminal domain"/>
    <property type="match status" value="1"/>
</dbReference>
<evidence type="ECO:0000256" key="3">
    <source>
        <dbReference type="ARBA" id="ARBA00022723"/>
    </source>
</evidence>
<dbReference type="EMBL" id="JBHSZH010000001">
    <property type="protein sequence ID" value="MFC7078877.1"/>
    <property type="molecule type" value="Genomic_DNA"/>
</dbReference>
<evidence type="ECO:0000313" key="9">
    <source>
        <dbReference type="Proteomes" id="UP001596407"/>
    </source>
</evidence>
<dbReference type="Pfam" id="PF02746">
    <property type="entry name" value="MR_MLE_N"/>
    <property type="match status" value="1"/>
</dbReference>
<dbReference type="SFLD" id="SFLDF00009">
    <property type="entry name" value="o-succinylbenzoate_synthase"/>
    <property type="match status" value="1"/>
</dbReference>
<protein>
    <submittedName>
        <fullName evidence="8">Dipeptide epimerase</fullName>
    </submittedName>
</protein>
<evidence type="ECO:0000259" key="7">
    <source>
        <dbReference type="SMART" id="SM00922"/>
    </source>
</evidence>
<dbReference type="PANTHER" id="PTHR48073">
    <property type="entry name" value="O-SUCCINYLBENZOATE SYNTHASE-RELATED"/>
    <property type="match status" value="1"/>
</dbReference>
<evidence type="ECO:0000256" key="6">
    <source>
        <dbReference type="SAM" id="MobiDB-lite"/>
    </source>
</evidence>
<dbReference type="Gene3D" id="3.30.390.10">
    <property type="entry name" value="Enolase-like, N-terminal domain"/>
    <property type="match status" value="1"/>
</dbReference>
<dbReference type="SFLD" id="SFLDG00180">
    <property type="entry name" value="muconate_cycloisomerase"/>
    <property type="match status" value="1"/>
</dbReference>
<dbReference type="SUPFAM" id="SSF54826">
    <property type="entry name" value="Enolase N-terminal domain-like"/>
    <property type="match status" value="1"/>
</dbReference>
<dbReference type="PANTHER" id="PTHR48073:SF2">
    <property type="entry name" value="O-SUCCINYLBENZOATE SYNTHASE"/>
    <property type="match status" value="1"/>
</dbReference>